<sequence length="200" mass="22075">MSSSDLFVHDDSSSSGLFRCSTSDLVFPSDAELQFFSDPYSPNLSDSAIDILQVISDQEQPLAADDSNSNSVDHFLVSSSHQFQGLTLSNRDDFHLQHHSSNGFQNLSNFDVKNEESPLGFSSDAFNPPLCFDNAADKSFLQRSFSDKPPFKSRLESLLMESPNFHNHSIAAPDSDFFSSQIRRVFSTGDLQNSGMGRSG</sequence>
<dbReference type="RefSeq" id="XP_022159598.1">
    <property type="nucleotide sequence ID" value="XM_022303906.1"/>
</dbReference>
<dbReference type="Proteomes" id="UP000504603">
    <property type="component" value="Unplaced"/>
</dbReference>
<reference evidence="2" key="1">
    <citation type="submission" date="2025-08" db="UniProtKB">
        <authorList>
            <consortium name="RefSeq"/>
        </authorList>
    </citation>
    <scope>IDENTIFICATION</scope>
</reference>
<dbReference type="GeneID" id="111025963"/>
<accession>A0A6J1DZ94</accession>
<proteinExistence type="predicted"/>
<feature type="non-terminal residue" evidence="2">
    <location>
        <position position="200"/>
    </location>
</feature>
<name>A0A6J1DZ94_MOMCH</name>
<keyword evidence="1" id="KW-1185">Reference proteome</keyword>
<evidence type="ECO:0000313" key="1">
    <source>
        <dbReference type="Proteomes" id="UP000504603"/>
    </source>
</evidence>
<evidence type="ECO:0000313" key="2">
    <source>
        <dbReference type="RefSeq" id="XP_022159598.1"/>
    </source>
</evidence>
<dbReference type="AlphaFoldDB" id="A0A6J1DZ94"/>
<protein>
    <submittedName>
        <fullName evidence="2">Uncharacterized protein LOC111025963</fullName>
    </submittedName>
</protein>
<gene>
    <name evidence="2" type="primary">LOC111025963</name>
</gene>
<dbReference type="KEGG" id="mcha:111025963"/>
<organism evidence="1 2">
    <name type="scientific">Momordica charantia</name>
    <name type="common">Bitter gourd</name>
    <name type="synonym">Balsam pear</name>
    <dbReference type="NCBI Taxonomy" id="3673"/>
    <lineage>
        <taxon>Eukaryota</taxon>
        <taxon>Viridiplantae</taxon>
        <taxon>Streptophyta</taxon>
        <taxon>Embryophyta</taxon>
        <taxon>Tracheophyta</taxon>
        <taxon>Spermatophyta</taxon>
        <taxon>Magnoliopsida</taxon>
        <taxon>eudicotyledons</taxon>
        <taxon>Gunneridae</taxon>
        <taxon>Pentapetalae</taxon>
        <taxon>rosids</taxon>
        <taxon>fabids</taxon>
        <taxon>Cucurbitales</taxon>
        <taxon>Cucurbitaceae</taxon>
        <taxon>Momordiceae</taxon>
        <taxon>Momordica</taxon>
    </lineage>
</organism>
<dbReference type="OrthoDB" id="153872at2759"/>